<evidence type="ECO:0000256" key="1">
    <source>
        <dbReference type="SAM" id="SignalP"/>
    </source>
</evidence>
<dbReference type="AlphaFoldDB" id="A0A9W8TTN8"/>
<sequence>MGSIFFLSFFFLFNFLGSQGLCLQETVIDTMFLVAEIDCFARSVIAVFSMGDFIWAVGGELFCLDSPPPFRPFRVLITKAWSMVGQFAGSRWKKILRGAFYLQGILRTDVGLTRLQNSSPRYLED</sequence>
<feature type="signal peptide" evidence="1">
    <location>
        <begin position="1"/>
        <end position="20"/>
    </location>
</feature>
<evidence type="ECO:0000313" key="3">
    <source>
        <dbReference type="Proteomes" id="UP001142393"/>
    </source>
</evidence>
<protein>
    <recommendedName>
        <fullName evidence="4">Secreted protein</fullName>
    </recommendedName>
</protein>
<feature type="chain" id="PRO_5040934288" description="Secreted protein" evidence="1">
    <location>
        <begin position="21"/>
        <end position="125"/>
    </location>
</feature>
<accession>A0A9W8TTN8</accession>
<comment type="caution">
    <text evidence="2">The sequence shown here is derived from an EMBL/GenBank/DDBJ whole genome shotgun (WGS) entry which is preliminary data.</text>
</comment>
<name>A0A9W8TTN8_9AGAR</name>
<reference evidence="2 3" key="1">
    <citation type="journal article" date="2023" name="Proc. Natl. Acad. Sci. U.S.A.">
        <title>A global phylogenomic analysis of the shiitake genus Lentinula.</title>
        <authorList>
            <person name="Sierra-Patev S."/>
            <person name="Min B."/>
            <person name="Naranjo-Ortiz M."/>
            <person name="Looney B."/>
            <person name="Konkel Z."/>
            <person name="Slot J.C."/>
            <person name="Sakamoto Y."/>
            <person name="Steenwyk J.L."/>
            <person name="Rokas A."/>
            <person name="Carro J."/>
            <person name="Camarero S."/>
            <person name="Ferreira P."/>
            <person name="Molpeceres G."/>
            <person name="Ruiz-Duenas F.J."/>
            <person name="Serrano A."/>
            <person name="Henrissat B."/>
            <person name="Drula E."/>
            <person name="Hughes K.W."/>
            <person name="Mata J.L."/>
            <person name="Ishikawa N.K."/>
            <person name="Vargas-Isla R."/>
            <person name="Ushijima S."/>
            <person name="Smith C.A."/>
            <person name="Donoghue J."/>
            <person name="Ahrendt S."/>
            <person name="Andreopoulos W."/>
            <person name="He G."/>
            <person name="LaButti K."/>
            <person name="Lipzen A."/>
            <person name="Ng V."/>
            <person name="Riley R."/>
            <person name="Sandor L."/>
            <person name="Barry K."/>
            <person name="Martinez A.T."/>
            <person name="Xiao Y."/>
            <person name="Gibbons J.G."/>
            <person name="Terashima K."/>
            <person name="Grigoriev I.V."/>
            <person name="Hibbett D."/>
        </authorList>
    </citation>
    <scope>NUCLEOTIDE SEQUENCE [LARGE SCALE GENOMIC DNA]</scope>
    <source>
        <strain evidence="2 3">TFB7810</strain>
    </source>
</reference>
<proteinExistence type="predicted"/>
<keyword evidence="3" id="KW-1185">Reference proteome</keyword>
<gene>
    <name evidence="2" type="ORF">DFH05DRAFT_1510610</name>
</gene>
<organism evidence="2 3">
    <name type="scientific">Lentinula detonsa</name>
    <dbReference type="NCBI Taxonomy" id="2804962"/>
    <lineage>
        <taxon>Eukaryota</taxon>
        <taxon>Fungi</taxon>
        <taxon>Dikarya</taxon>
        <taxon>Basidiomycota</taxon>
        <taxon>Agaricomycotina</taxon>
        <taxon>Agaricomycetes</taxon>
        <taxon>Agaricomycetidae</taxon>
        <taxon>Agaricales</taxon>
        <taxon>Marasmiineae</taxon>
        <taxon>Omphalotaceae</taxon>
        <taxon>Lentinula</taxon>
    </lineage>
</organism>
<dbReference type="EMBL" id="JANVFU010000015">
    <property type="protein sequence ID" value="KAJ3740167.1"/>
    <property type="molecule type" value="Genomic_DNA"/>
</dbReference>
<keyword evidence="1" id="KW-0732">Signal</keyword>
<evidence type="ECO:0008006" key="4">
    <source>
        <dbReference type="Google" id="ProtNLM"/>
    </source>
</evidence>
<dbReference type="Proteomes" id="UP001142393">
    <property type="component" value="Unassembled WGS sequence"/>
</dbReference>
<evidence type="ECO:0000313" key="2">
    <source>
        <dbReference type="EMBL" id="KAJ3740167.1"/>
    </source>
</evidence>